<evidence type="ECO:0000256" key="1">
    <source>
        <dbReference type="ARBA" id="ARBA00000024"/>
    </source>
</evidence>
<organism evidence="16">
    <name type="scientific">bioreactor metagenome</name>
    <dbReference type="NCBI Taxonomy" id="1076179"/>
    <lineage>
        <taxon>unclassified sequences</taxon>
        <taxon>metagenomes</taxon>
        <taxon>ecological metagenomes</taxon>
    </lineage>
</organism>
<dbReference type="FunFam" id="3.10.20.810:FF:000001">
    <property type="entry name" value="Histidine biosynthesis bifunctional protein HisIE"/>
    <property type="match status" value="1"/>
</dbReference>
<evidence type="ECO:0000256" key="9">
    <source>
        <dbReference type="ARBA" id="ARBA00022605"/>
    </source>
</evidence>
<comment type="similarity">
    <text evidence="6">In the C-terminal section; belongs to the PRA-PH family.</text>
</comment>
<keyword evidence="10" id="KW-0547">Nucleotide-binding</keyword>
<keyword evidence="9" id="KW-0028">Amino-acid biosynthesis</keyword>
<dbReference type="GO" id="GO:0005737">
    <property type="term" value="C:cytoplasm"/>
    <property type="evidence" value="ECO:0007669"/>
    <property type="project" value="UniProtKB-SubCell"/>
</dbReference>
<dbReference type="EC" id="3.6.1.31" evidence="16"/>
<proteinExistence type="inferred from homology"/>
<dbReference type="InterPro" id="IPR008179">
    <property type="entry name" value="HisE"/>
</dbReference>
<comment type="catalytic activity">
    <reaction evidence="2">
        <text>1-(5-phospho-beta-D-ribosyl)-ATP + H2O = 1-(5-phospho-beta-D-ribosyl)-5'-AMP + diphosphate + H(+)</text>
        <dbReference type="Rhea" id="RHEA:22828"/>
        <dbReference type="ChEBI" id="CHEBI:15377"/>
        <dbReference type="ChEBI" id="CHEBI:15378"/>
        <dbReference type="ChEBI" id="CHEBI:33019"/>
        <dbReference type="ChEBI" id="CHEBI:59457"/>
        <dbReference type="ChEBI" id="CHEBI:73183"/>
        <dbReference type="EC" id="3.6.1.31"/>
    </reaction>
</comment>
<comment type="caution">
    <text evidence="16">The sequence shown here is derived from an EMBL/GenBank/DDBJ whole genome shotgun (WGS) entry which is preliminary data.</text>
</comment>
<dbReference type="GO" id="GO:0005524">
    <property type="term" value="F:ATP binding"/>
    <property type="evidence" value="ECO:0007669"/>
    <property type="project" value="UniProtKB-KW"/>
</dbReference>
<dbReference type="HAMAP" id="MF_01019">
    <property type="entry name" value="HisIE"/>
    <property type="match status" value="1"/>
</dbReference>
<comment type="pathway">
    <text evidence="4">Amino-acid biosynthesis; L-histidine biosynthesis; L-histidine from 5-phospho-alpha-D-ribose 1-diphosphate: step 3/9.</text>
</comment>
<gene>
    <name evidence="16" type="primary">hisI_34</name>
    <name evidence="16" type="ORF">SDC9_129164</name>
</gene>
<evidence type="ECO:0000256" key="4">
    <source>
        <dbReference type="ARBA" id="ARBA00005169"/>
    </source>
</evidence>
<protein>
    <submittedName>
        <fullName evidence="16">Histidine biosynthesis bifunctional protein HisIE</fullName>
        <ecNumber evidence="16">3.6.1.31</ecNumber>
    </submittedName>
</protein>
<comment type="catalytic activity">
    <reaction evidence="1">
        <text>1-(5-phospho-beta-D-ribosyl)-5'-AMP + H2O = 1-(5-phospho-beta-D-ribosyl)-5-[(5-phospho-beta-D-ribosylamino)methylideneamino]imidazole-4-carboxamide</text>
        <dbReference type="Rhea" id="RHEA:20049"/>
        <dbReference type="ChEBI" id="CHEBI:15377"/>
        <dbReference type="ChEBI" id="CHEBI:58435"/>
        <dbReference type="ChEBI" id="CHEBI:59457"/>
        <dbReference type="EC" id="3.5.4.19"/>
    </reaction>
</comment>
<dbReference type="NCBIfam" id="NF000768">
    <property type="entry name" value="PRK00051.1"/>
    <property type="match status" value="1"/>
</dbReference>
<dbReference type="NCBIfam" id="TIGR03188">
    <property type="entry name" value="histidine_hisI"/>
    <property type="match status" value="1"/>
</dbReference>
<evidence type="ECO:0000256" key="13">
    <source>
        <dbReference type="ARBA" id="ARBA00023102"/>
    </source>
</evidence>
<dbReference type="Gene3D" id="3.10.20.810">
    <property type="entry name" value="Phosphoribosyl-AMP cyclohydrolase"/>
    <property type="match status" value="1"/>
</dbReference>
<keyword evidence="12" id="KW-0067">ATP-binding</keyword>
<evidence type="ECO:0000256" key="3">
    <source>
        <dbReference type="ARBA" id="ARBA00004496"/>
    </source>
</evidence>
<accession>A0A645CY72</accession>
<sequence length="200" mass="22319">MKNFNELDFEKNSDGLIPAIIQDSRTLRVLMLGYMSKGSLAKTLESGLATFYSRSRKQLWTKGETSGNFLKVVSIDADCDGDTILIKVEPKGVVCHKGTLSCFGAENSEGFIRTLAKVIEERNKNRPEGSYTTKLFTAGVSAIAQKVGEEAVETVIEAVKGNRERLIYEMSDLLYHSLVLMENQGISISEIEEELYKRHK</sequence>
<keyword evidence="13" id="KW-0368">Histidine biosynthesis</keyword>
<keyword evidence="14" id="KW-0511">Multifunctional enzyme</keyword>
<reference evidence="16" key="1">
    <citation type="submission" date="2019-08" db="EMBL/GenBank/DDBJ databases">
        <authorList>
            <person name="Kucharzyk K."/>
            <person name="Murdoch R.W."/>
            <person name="Higgins S."/>
            <person name="Loffler F."/>
        </authorList>
    </citation>
    <scope>NUCLEOTIDE SEQUENCE</scope>
</reference>
<dbReference type="InterPro" id="IPR038019">
    <property type="entry name" value="PRib_AMP_CycHydrolase_sf"/>
</dbReference>
<evidence type="ECO:0000256" key="7">
    <source>
        <dbReference type="ARBA" id="ARBA00008299"/>
    </source>
</evidence>
<evidence type="ECO:0000256" key="11">
    <source>
        <dbReference type="ARBA" id="ARBA00022801"/>
    </source>
</evidence>
<dbReference type="HAMAP" id="MF_01020">
    <property type="entry name" value="HisE"/>
    <property type="match status" value="1"/>
</dbReference>
<dbReference type="CDD" id="cd11534">
    <property type="entry name" value="NTP-PPase_HisIE_like"/>
    <property type="match status" value="1"/>
</dbReference>
<dbReference type="InterPro" id="IPR023019">
    <property type="entry name" value="His_synth_HisIE"/>
</dbReference>
<keyword evidence="11 16" id="KW-0378">Hydrolase</keyword>
<dbReference type="GO" id="GO:0000105">
    <property type="term" value="P:L-histidine biosynthetic process"/>
    <property type="evidence" value="ECO:0007669"/>
    <property type="project" value="UniProtKB-UniPathway"/>
</dbReference>
<evidence type="ECO:0000313" key="16">
    <source>
        <dbReference type="EMBL" id="MPM82106.1"/>
    </source>
</evidence>
<dbReference type="UniPathway" id="UPA00031">
    <property type="reaction ID" value="UER00007"/>
</dbReference>
<dbReference type="Pfam" id="PF01502">
    <property type="entry name" value="PRA-CH"/>
    <property type="match status" value="1"/>
</dbReference>
<keyword evidence="8" id="KW-0963">Cytoplasm</keyword>
<dbReference type="InterPro" id="IPR021130">
    <property type="entry name" value="PRib-ATP_PPHydrolase-like"/>
</dbReference>
<evidence type="ECO:0000256" key="10">
    <source>
        <dbReference type="ARBA" id="ARBA00022741"/>
    </source>
</evidence>
<dbReference type="FunFam" id="1.10.287.1080:FF:000002">
    <property type="entry name" value="Histidine biosynthesis bifunctional protein HisIE"/>
    <property type="match status" value="1"/>
</dbReference>
<dbReference type="AlphaFoldDB" id="A0A645CY72"/>
<dbReference type="NCBIfam" id="NF002747">
    <property type="entry name" value="PRK02759.1"/>
    <property type="match status" value="1"/>
</dbReference>
<comment type="subcellular location">
    <subcellularLocation>
        <location evidence="3">Cytoplasm</location>
    </subcellularLocation>
</comment>
<comment type="similarity">
    <text evidence="7">In the N-terminal section; belongs to the PRA-CH family.</text>
</comment>
<evidence type="ECO:0000256" key="8">
    <source>
        <dbReference type="ARBA" id="ARBA00022490"/>
    </source>
</evidence>
<evidence type="ECO:0000259" key="15">
    <source>
        <dbReference type="Pfam" id="PF01502"/>
    </source>
</evidence>
<dbReference type="InterPro" id="IPR002496">
    <property type="entry name" value="PRib_AMP_CycHydrolase_dom"/>
</dbReference>
<evidence type="ECO:0000256" key="2">
    <source>
        <dbReference type="ARBA" id="ARBA00001460"/>
    </source>
</evidence>
<feature type="domain" description="Phosphoribosyl-AMP cyclohydrolase" evidence="15">
    <location>
        <begin position="31"/>
        <end position="103"/>
    </location>
</feature>
<dbReference type="PANTHER" id="PTHR42945:SF9">
    <property type="entry name" value="HISTIDINE BIOSYNTHESIS BIFUNCTIONAL PROTEIN HISIE"/>
    <property type="match status" value="1"/>
</dbReference>
<evidence type="ECO:0000256" key="14">
    <source>
        <dbReference type="ARBA" id="ARBA00023268"/>
    </source>
</evidence>
<dbReference type="SUPFAM" id="SSF141734">
    <property type="entry name" value="HisI-like"/>
    <property type="match status" value="1"/>
</dbReference>
<name>A0A645CY72_9ZZZZ</name>
<dbReference type="Gene3D" id="1.10.287.1080">
    <property type="entry name" value="MazG-like"/>
    <property type="match status" value="1"/>
</dbReference>
<dbReference type="Pfam" id="PF01503">
    <property type="entry name" value="PRA-PH"/>
    <property type="match status" value="1"/>
</dbReference>
<dbReference type="GO" id="GO:0004636">
    <property type="term" value="F:phosphoribosyl-ATP diphosphatase activity"/>
    <property type="evidence" value="ECO:0007669"/>
    <property type="project" value="UniProtKB-EC"/>
</dbReference>
<dbReference type="EMBL" id="VSSQ01031280">
    <property type="protein sequence ID" value="MPM82106.1"/>
    <property type="molecule type" value="Genomic_DNA"/>
</dbReference>
<comment type="pathway">
    <text evidence="5">Amino-acid biosynthesis; L-histidine biosynthesis; L-histidine from 5-phospho-alpha-D-ribose 1-diphosphate: step 2/9.</text>
</comment>
<dbReference type="SUPFAM" id="SSF101386">
    <property type="entry name" value="all-alpha NTP pyrophosphatases"/>
    <property type="match status" value="1"/>
</dbReference>
<evidence type="ECO:0000256" key="12">
    <source>
        <dbReference type="ARBA" id="ARBA00022840"/>
    </source>
</evidence>
<dbReference type="GO" id="GO:0004635">
    <property type="term" value="F:phosphoribosyl-AMP cyclohydrolase activity"/>
    <property type="evidence" value="ECO:0007669"/>
    <property type="project" value="UniProtKB-EC"/>
</dbReference>
<evidence type="ECO:0000256" key="5">
    <source>
        <dbReference type="ARBA" id="ARBA00005204"/>
    </source>
</evidence>
<evidence type="ECO:0000256" key="6">
    <source>
        <dbReference type="ARBA" id="ARBA00007731"/>
    </source>
</evidence>
<dbReference type="PANTHER" id="PTHR42945">
    <property type="entry name" value="HISTIDINE BIOSYNTHESIS BIFUNCTIONAL PROTEIN"/>
    <property type="match status" value="1"/>
</dbReference>